<dbReference type="AlphaFoldDB" id="A0A6J6GA07"/>
<evidence type="ECO:0000313" key="1">
    <source>
        <dbReference type="EMBL" id="CAB4598162.1"/>
    </source>
</evidence>
<organism evidence="1">
    <name type="scientific">freshwater metagenome</name>
    <dbReference type="NCBI Taxonomy" id="449393"/>
    <lineage>
        <taxon>unclassified sequences</taxon>
        <taxon>metagenomes</taxon>
        <taxon>ecological metagenomes</taxon>
    </lineage>
</organism>
<protein>
    <submittedName>
        <fullName evidence="1">Unannotated protein</fullName>
    </submittedName>
</protein>
<dbReference type="EMBL" id="CAEZTS010000268">
    <property type="protein sequence ID" value="CAB4598162.1"/>
    <property type="molecule type" value="Genomic_DNA"/>
</dbReference>
<accession>A0A6J6GA07</accession>
<gene>
    <name evidence="1" type="ORF">UFOPK1722_02038</name>
</gene>
<sequence>MFTRSPLVTPSDFRTLANFFVSSSNCEYEMVRVSPGSPSQWMATLSPRPAKT</sequence>
<proteinExistence type="predicted"/>
<name>A0A6J6GA07_9ZZZZ</name>
<reference evidence="1" key="1">
    <citation type="submission" date="2020-05" db="EMBL/GenBank/DDBJ databases">
        <authorList>
            <person name="Chiriac C."/>
            <person name="Salcher M."/>
            <person name="Ghai R."/>
            <person name="Kavagutti S V."/>
        </authorList>
    </citation>
    <scope>NUCLEOTIDE SEQUENCE</scope>
</reference>